<dbReference type="GO" id="GO:0043565">
    <property type="term" value="F:sequence-specific DNA binding"/>
    <property type="evidence" value="ECO:0007669"/>
    <property type="project" value="InterPro"/>
</dbReference>
<dbReference type="PROSITE" id="PS01124">
    <property type="entry name" value="HTH_ARAC_FAMILY_2"/>
    <property type="match status" value="1"/>
</dbReference>
<dbReference type="InterPro" id="IPR018060">
    <property type="entry name" value="HTH_AraC"/>
</dbReference>
<dbReference type="PANTHER" id="PTHR43280:SF32">
    <property type="entry name" value="TRANSCRIPTIONAL REGULATORY PROTEIN"/>
    <property type="match status" value="1"/>
</dbReference>
<name>A0A385SNJ2_9BACT</name>
<dbReference type="OrthoDB" id="9793451at2"/>
<evidence type="ECO:0000259" key="4">
    <source>
        <dbReference type="PROSITE" id="PS01124"/>
    </source>
</evidence>
<protein>
    <submittedName>
        <fullName evidence="5">AraC family transcriptional regulator</fullName>
    </submittedName>
</protein>
<dbReference type="AlphaFoldDB" id="A0A385SNJ2"/>
<dbReference type="InterPro" id="IPR009057">
    <property type="entry name" value="Homeodomain-like_sf"/>
</dbReference>
<dbReference type="RefSeq" id="WP_119755337.1">
    <property type="nucleotide sequence ID" value="NZ_CP032382.1"/>
</dbReference>
<evidence type="ECO:0000313" key="6">
    <source>
        <dbReference type="Proteomes" id="UP000266183"/>
    </source>
</evidence>
<reference evidence="6" key="1">
    <citation type="submission" date="2018-09" db="EMBL/GenBank/DDBJ databases">
        <title>Chryseolinea sp. KIS68-18 isolated from soil.</title>
        <authorList>
            <person name="Weon H.-Y."/>
            <person name="Kwon S.-W."/>
            <person name="Lee S.A."/>
        </authorList>
    </citation>
    <scope>NUCLEOTIDE SEQUENCE [LARGE SCALE GENOMIC DNA]</scope>
    <source>
        <strain evidence="6">KIS68-18</strain>
    </source>
</reference>
<dbReference type="GO" id="GO:0003700">
    <property type="term" value="F:DNA-binding transcription factor activity"/>
    <property type="evidence" value="ECO:0007669"/>
    <property type="project" value="InterPro"/>
</dbReference>
<evidence type="ECO:0000256" key="1">
    <source>
        <dbReference type="ARBA" id="ARBA00023015"/>
    </source>
</evidence>
<dbReference type="PRINTS" id="PR00032">
    <property type="entry name" value="HTHARAC"/>
</dbReference>
<feature type="domain" description="HTH araC/xylS-type" evidence="4">
    <location>
        <begin position="194"/>
        <end position="292"/>
    </location>
</feature>
<accession>A0A385SNJ2</accession>
<dbReference type="Proteomes" id="UP000266183">
    <property type="component" value="Chromosome"/>
</dbReference>
<sequence>MTLTKTQATIPKYAFEQDPVTRNKAFRVKKNDSLINYRKSDFLVPHRKDYYFMAFVKNGGGRHWIDMTSYTIKPNKLYFTIPQQVHLKEQAAEFTGMIICFTKDFLALDESDSLRKLPIIENPHHGHELDLNKNDVLFIDDILEKIHREYNNAKGEWQTNMLLAYMEVLLIYLSRLYTEQFSQPKESPDRQLLKTYLSHIEESYSEFHEVAAYADRMNISAGHLSEFVKKQSGKPAIAHIHERLILEAKRMLLHSDDSIKEIAFQLGFEDASYFNKFFKRLTLQTPLQYRTAIREIYH</sequence>
<organism evidence="5 6">
    <name type="scientific">Chryseolinea soli</name>
    <dbReference type="NCBI Taxonomy" id="2321403"/>
    <lineage>
        <taxon>Bacteria</taxon>
        <taxon>Pseudomonadati</taxon>
        <taxon>Bacteroidota</taxon>
        <taxon>Cytophagia</taxon>
        <taxon>Cytophagales</taxon>
        <taxon>Fulvivirgaceae</taxon>
        <taxon>Chryseolinea</taxon>
    </lineage>
</organism>
<evidence type="ECO:0000313" key="5">
    <source>
        <dbReference type="EMBL" id="AYB32076.1"/>
    </source>
</evidence>
<dbReference type="EMBL" id="CP032382">
    <property type="protein sequence ID" value="AYB32076.1"/>
    <property type="molecule type" value="Genomic_DNA"/>
</dbReference>
<dbReference type="InterPro" id="IPR020449">
    <property type="entry name" value="Tscrpt_reg_AraC-type_HTH"/>
</dbReference>
<dbReference type="Gene3D" id="1.10.10.60">
    <property type="entry name" value="Homeodomain-like"/>
    <property type="match status" value="1"/>
</dbReference>
<evidence type="ECO:0000256" key="2">
    <source>
        <dbReference type="ARBA" id="ARBA00023125"/>
    </source>
</evidence>
<dbReference type="SMART" id="SM00342">
    <property type="entry name" value="HTH_ARAC"/>
    <property type="match status" value="1"/>
</dbReference>
<dbReference type="InterPro" id="IPR037923">
    <property type="entry name" value="HTH-like"/>
</dbReference>
<dbReference type="PANTHER" id="PTHR43280">
    <property type="entry name" value="ARAC-FAMILY TRANSCRIPTIONAL REGULATOR"/>
    <property type="match status" value="1"/>
</dbReference>
<keyword evidence="6" id="KW-1185">Reference proteome</keyword>
<dbReference type="SUPFAM" id="SSF46689">
    <property type="entry name" value="Homeodomain-like"/>
    <property type="match status" value="1"/>
</dbReference>
<dbReference type="SUPFAM" id="SSF51215">
    <property type="entry name" value="Regulatory protein AraC"/>
    <property type="match status" value="1"/>
</dbReference>
<evidence type="ECO:0000256" key="3">
    <source>
        <dbReference type="ARBA" id="ARBA00023163"/>
    </source>
</evidence>
<keyword evidence="2" id="KW-0238">DNA-binding</keyword>
<gene>
    <name evidence="5" type="ORF">D4L85_16525</name>
</gene>
<keyword evidence="1" id="KW-0805">Transcription regulation</keyword>
<proteinExistence type="predicted"/>
<dbReference type="KEGG" id="chk:D4L85_16525"/>
<dbReference type="Pfam" id="PF12833">
    <property type="entry name" value="HTH_18"/>
    <property type="match status" value="1"/>
</dbReference>
<keyword evidence="3" id="KW-0804">Transcription</keyword>